<dbReference type="EMBL" id="KQ085913">
    <property type="protein sequence ID" value="KLO16667.1"/>
    <property type="molecule type" value="Genomic_DNA"/>
</dbReference>
<keyword evidence="7" id="KW-1185">Reference proteome</keyword>
<organism evidence="6 7">
    <name type="scientific">Schizopora paradoxa</name>
    <dbReference type="NCBI Taxonomy" id="27342"/>
    <lineage>
        <taxon>Eukaryota</taxon>
        <taxon>Fungi</taxon>
        <taxon>Dikarya</taxon>
        <taxon>Basidiomycota</taxon>
        <taxon>Agaricomycotina</taxon>
        <taxon>Agaricomycetes</taxon>
        <taxon>Hymenochaetales</taxon>
        <taxon>Schizoporaceae</taxon>
        <taxon>Schizopora</taxon>
    </lineage>
</organism>
<comment type="similarity">
    <text evidence="3">Belongs to the acetyltransferase family. MAK3 subfamily.</text>
</comment>
<evidence type="ECO:0000256" key="2">
    <source>
        <dbReference type="ARBA" id="ARBA00023315"/>
    </source>
</evidence>
<dbReference type="STRING" id="27342.A0A0H2RYG5"/>
<dbReference type="InterPro" id="IPR016181">
    <property type="entry name" value="Acyl_CoA_acyltransferase"/>
</dbReference>
<dbReference type="InterPro" id="IPR000182">
    <property type="entry name" value="GNAT_dom"/>
</dbReference>
<dbReference type="Proteomes" id="UP000053477">
    <property type="component" value="Unassembled WGS sequence"/>
</dbReference>
<dbReference type="PROSITE" id="PS51186">
    <property type="entry name" value="GNAT"/>
    <property type="match status" value="1"/>
</dbReference>
<sequence>MATATVPHSSLPMNLKASSSNPSSLSTSIGMGDRSRDEVEDAIVYRPYLGEADLPNIMALVQSELSEPYVIYTYRYFLHQWPHLSFLAYPPQTTPGIEVGSLSQPPPSQEPVGVIVCKQSMHRERSNRGYIAMLSVNKAWRKRGIARTLVRHSVDVMKENGVDEVILETEYDNAAALSLYESLGFIREKRLFRFYMNGKDAFRLVLALPTPSSNIHISNTSTTISPPSRYGGITMTNANATVNALASLSLIGKNRDSDSESDDEVSGR</sequence>
<feature type="compositionally biased region" description="Polar residues" evidence="4">
    <location>
        <begin position="1"/>
        <end position="12"/>
    </location>
</feature>
<dbReference type="SUPFAM" id="SSF55729">
    <property type="entry name" value="Acyl-CoA N-acyltransferases (Nat)"/>
    <property type="match status" value="1"/>
</dbReference>
<dbReference type="OrthoDB" id="249099at2759"/>
<dbReference type="FunCoup" id="A0A0H2RYG5">
    <property type="interactions" value="19"/>
</dbReference>
<feature type="region of interest" description="Disordered" evidence="4">
    <location>
        <begin position="1"/>
        <end position="33"/>
    </location>
</feature>
<dbReference type="Pfam" id="PF00583">
    <property type="entry name" value="Acetyltransf_1"/>
    <property type="match status" value="1"/>
</dbReference>
<keyword evidence="1 6" id="KW-0808">Transferase</keyword>
<dbReference type="InParanoid" id="A0A0H2RYG5"/>
<evidence type="ECO:0000259" key="5">
    <source>
        <dbReference type="PROSITE" id="PS51186"/>
    </source>
</evidence>
<dbReference type="CDD" id="cd04301">
    <property type="entry name" value="NAT_SF"/>
    <property type="match status" value="1"/>
</dbReference>
<dbReference type="PANTHER" id="PTHR45896">
    <property type="entry name" value="N-ALPHA-ACETYLTRANSFERASE 30"/>
    <property type="match status" value="1"/>
</dbReference>
<proteinExistence type="inferred from homology"/>
<evidence type="ECO:0000256" key="3">
    <source>
        <dbReference type="ARBA" id="ARBA00024025"/>
    </source>
</evidence>
<evidence type="ECO:0000256" key="1">
    <source>
        <dbReference type="ARBA" id="ARBA00022679"/>
    </source>
</evidence>
<name>A0A0H2RYG5_9AGAM</name>
<protein>
    <submittedName>
        <fullName evidence="6">Acyl-CoA N-acyltransferase</fullName>
    </submittedName>
</protein>
<dbReference type="FunFam" id="3.40.630.30:FF:000091">
    <property type="entry name" value="Peptide alpha-N-acetyltransferase"/>
    <property type="match status" value="1"/>
</dbReference>
<evidence type="ECO:0000313" key="6">
    <source>
        <dbReference type="EMBL" id="KLO16667.1"/>
    </source>
</evidence>
<evidence type="ECO:0000313" key="7">
    <source>
        <dbReference type="Proteomes" id="UP000053477"/>
    </source>
</evidence>
<evidence type="ECO:0000256" key="4">
    <source>
        <dbReference type="SAM" id="MobiDB-lite"/>
    </source>
</evidence>
<dbReference type="GO" id="GO:0031417">
    <property type="term" value="C:NatC complex"/>
    <property type="evidence" value="ECO:0007669"/>
    <property type="project" value="TreeGrafter"/>
</dbReference>
<gene>
    <name evidence="6" type="ORF">SCHPADRAFT_901325</name>
</gene>
<dbReference type="GO" id="GO:0004596">
    <property type="term" value="F:protein-N-terminal amino-acid acetyltransferase activity"/>
    <property type="evidence" value="ECO:0007669"/>
    <property type="project" value="InterPro"/>
</dbReference>
<feature type="compositionally biased region" description="Low complexity" evidence="4">
    <location>
        <begin position="18"/>
        <end position="28"/>
    </location>
</feature>
<dbReference type="PANTHER" id="PTHR45896:SF1">
    <property type="entry name" value="N-ALPHA-ACETYLTRANSFERASE 30"/>
    <property type="match status" value="1"/>
</dbReference>
<dbReference type="AlphaFoldDB" id="A0A0H2RYG5"/>
<reference evidence="6 7" key="1">
    <citation type="submission" date="2015-04" db="EMBL/GenBank/DDBJ databases">
        <title>Complete genome sequence of Schizopora paradoxa KUC8140, a cosmopolitan wood degrader in East Asia.</title>
        <authorList>
            <consortium name="DOE Joint Genome Institute"/>
            <person name="Min B."/>
            <person name="Park H."/>
            <person name="Jang Y."/>
            <person name="Kim J.-J."/>
            <person name="Kim K.H."/>
            <person name="Pangilinan J."/>
            <person name="Lipzen A."/>
            <person name="Riley R."/>
            <person name="Grigoriev I.V."/>
            <person name="Spatafora J.W."/>
            <person name="Choi I.-G."/>
        </authorList>
    </citation>
    <scope>NUCLEOTIDE SEQUENCE [LARGE SCALE GENOMIC DNA]</scope>
    <source>
        <strain evidence="6 7">KUC8140</strain>
    </source>
</reference>
<feature type="domain" description="N-acetyltransferase" evidence="5">
    <location>
        <begin position="43"/>
        <end position="209"/>
    </location>
</feature>
<accession>A0A0H2RYG5</accession>
<dbReference type="InterPro" id="IPR044542">
    <property type="entry name" value="NAA30-like"/>
</dbReference>
<dbReference type="Gene3D" id="3.40.630.30">
    <property type="match status" value="1"/>
</dbReference>
<keyword evidence="2 6" id="KW-0012">Acyltransferase</keyword>